<protein>
    <submittedName>
        <fullName evidence="1">Uncharacterized protein</fullName>
    </submittedName>
</protein>
<sequence>MTCAGDDGAPAGGGGLSWEIVEHVLDTLAIILFIESDKLIVFQAITKNFDLEQMDLKLEQFNVAARSMYEIGEKSFVVDR</sequence>
<dbReference type="EMBL" id="BGZK01000469">
    <property type="protein sequence ID" value="GBP45678.1"/>
    <property type="molecule type" value="Genomic_DNA"/>
</dbReference>
<evidence type="ECO:0000313" key="1">
    <source>
        <dbReference type="EMBL" id="GBP45678.1"/>
    </source>
</evidence>
<accession>A0A4C1W303</accession>
<keyword evidence="2" id="KW-1185">Reference proteome</keyword>
<dbReference type="AlphaFoldDB" id="A0A4C1W303"/>
<dbReference type="Proteomes" id="UP000299102">
    <property type="component" value="Unassembled WGS sequence"/>
</dbReference>
<gene>
    <name evidence="1" type="ORF">EVAR_35946_1</name>
</gene>
<proteinExistence type="predicted"/>
<reference evidence="1 2" key="1">
    <citation type="journal article" date="2019" name="Commun. Biol.">
        <title>The bagworm genome reveals a unique fibroin gene that provides high tensile strength.</title>
        <authorList>
            <person name="Kono N."/>
            <person name="Nakamura H."/>
            <person name="Ohtoshi R."/>
            <person name="Tomita M."/>
            <person name="Numata K."/>
            <person name="Arakawa K."/>
        </authorList>
    </citation>
    <scope>NUCLEOTIDE SEQUENCE [LARGE SCALE GENOMIC DNA]</scope>
</reference>
<evidence type="ECO:0000313" key="2">
    <source>
        <dbReference type="Proteomes" id="UP000299102"/>
    </source>
</evidence>
<organism evidence="1 2">
    <name type="scientific">Eumeta variegata</name>
    <name type="common">Bagworm moth</name>
    <name type="synonym">Eumeta japonica</name>
    <dbReference type="NCBI Taxonomy" id="151549"/>
    <lineage>
        <taxon>Eukaryota</taxon>
        <taxon>Metazoa</taxon>
        <taxon>Ecdysozoa</taxon>
        <taxon>Arthropoda</taxon>
        <taxon>Hexapoda</taxon>
        <taxon>Insecta</taxon>
        <taxon>Pterygota</taxon>
        <taxon>Neoptera</taxon>
        <taxon>Endopterygota</taxon>
        <taxon>Lepidoptera</taxon>
        <taxon>Glossata</taxon>
        <taxon>Ditrysia</taxon>
        <taxon>Tineoidea</taxon>
        <taxon>Psychidae</taxon>
        <taxon>Oiketicinae</taxon>
        <taxon>Eumeta</taxon>
    </lineage>
</organism>
<comment type="caution">
    <text evidence="1">The sequence shown here is derived from an EMBL/GenBank/DDBJ whole genome shotgun (WGS) entry which is preliminary data.</text>
</comment>
<name>A0A4C1W303_EUMVA</name>